<sequence length="93" mass="8999">MSTNGVIDVDVPLVTSQPAAAELDTGAPSVLSLSDAAAVIAALPRSAFGSPLVTFAGDVPSKPGPLTVMLVSPDVGPDAGVGPVATSSPHPPT</sequence>
<dbReference type="EMBL" id="CP012333">
    <property type="protein sequence ID" value="AKU98362.1"/>
    <property type="molecule type" value="Genomic_DNA"/>
</dbReference>
<accession>A0A0K1PXX5</accession>
<name>A0A0K1PXX5_9BACT</name>
<dbReference type="Proteomes" id="UP000064967">
    <property type="component" value="Chromosome"/>
</dbReference>
<dbReference type="STRING" id="1391654.AKJ09_05026"/>
<reference evidence="1 2" key="1">
    <citation type="submission" date="2015-08" db="EMBL/GenBank/DDBJ databases">
        <authorList>
            <person name="Babu N.S."/>
            <person name="Beckwith C.J."/>
            <person name="Beseler K.G."/>
            <person name="Brison A."/>
            <person name="Carone J.V."/>
            <person name="Caskin T.P."/>
            <person name="Diamond M."/>
            <person name="Durham M.E."/>
            <person name="Foxe J.M."/>
            <person name="Go M."/>
            <person name="Henderson B.A."/>
            <person name="Jones I.B."/>
            <person name="McGettigan J.A."/>
            <person name="Micheletti S.J."/>
            <person name="Nasrallah M.E."/>
            <person name="Ortiz D."/>
            <person name="Piller C.R."/>
            <person name="Privatt S.R."/>
            <person name="Schneider S.L."/>
            <person name="Sharp S."/>
            <person name="Smith T.C."/>
            <person name="Stanton J.D."/>
            <person name="Ullery H.E."/>
            <person name="Wilson R.J."/>
            <person name="Serrano M.G."/>
            <person name="Buck G."/>
            <person name="Lee V."/>
            <person name="Wang Y."/>
            <person name="Carvalho R."/>
            <person name="Voegtly L."/>
            <person name="Shi R."/>
            <person name="Duckworth R."/>
            <person name="Johnson A."/>
            <person name="Loviza R."/>
            <person name="Walstead R."/>
            <person name="Shah Z."/>
            <person name="Kiflezghi M."/>
            <person name="Wade K."/>
            <person name="Ball S.L."/>
            <person name="Bradley K.W."/>
            <person name="Asai D.J."/>
            <person name="Bowman C.A."/>
            <person name="Russell D.A."/>
            <person name="Pope W.H."/>
            <person name="Jacobs-Sera D."/>
            <person name="Hendrix R.W."/>
            <person name="Hatfull G.F."/>
        </authorList>
    </citation>
    <scope>NUCLEOTIDE SEQUENCE [LARGE SCALE GENOMIC DNA]</scope>
    <source>
        <strain evidence="1 2">DSM 27648</strain>
    </source>
</reference>
<dbReference type="AlphaFoldDB" id="A0A0K1PXX5"/>
<protein>
    <submittedName>
        <fullName evidence="1">Uncharacterized protein</fullName>
    </submittedName>
</protein>
<evidence type="ECO:0000313" key="1">
    <source>
        <dbReference type="EMBL" id="AKU98362.1"/>
    </source>
</evidence>
<gene>
    <name evidence="1" type="ORF">AKJ09_05026</name>
</gene>
<proteinExistence type="predicted"/>
<dbReference type="KEGG" id="llu:AKJ09_05026"/>
<evidence type="ECO:0000313" key="2">
    <source>
        <dbReference type="Proteomes" id="UP000064967"/>
    </source>
</evidence>
<organism evidence="1 2">
    <name type="scientific">Labilithrix luteola</name>
    <dbReference type="NCBI Taxonomy" id="1391654"/>
    <lineage>
        <taxon>Bacteria</taxon>
        <taxon>Pseudomonadati</taxon>
        <taxon>Myxococcota</taxon>
        <taxon>Polyangia</taxon>
        <taxon>Polyangiales</taxon>
        <taxon>Labilitrichaceae</taxon>
        <taxon>Labilithrix</taxon>
    </lineage>
</organism>
<keyword evidence="2" id="KW-1185">Reference proteome</keyword>